<evidence type="ECO:0000313" key="2">
    <source>
        <dbReference type="Proteomes" id="UP000245609"/>
    </source>
</evidence>
<evidence type="ECO:0000313" key="1">
    <source>
        <dbReference type="EMBL" id="PVV00704.1"/>
    </source>
</evidence>
<dbReference type="PANTHER" id="PTHR42921:SF1">
    <property type="entry name" value="ACETOACETYL-COA SYNTHETASE"/>
    <property type="match status" value="1"/>
</dbReference>
<dbReference type="Proteomes" id="UP000245609">
    <property type="component" value="Unassembled WGS sequence"/>
</dbReference>
<dbReference type="PANTHER" id="PTHR42921">
    <property type="entry name" value="ACETOACETYL-COA SYNTHETASE"/>
    <property type="match status" value="1"/>
</dbReference>
<dbReference type="GO" id="GO:0030729">
    <property type="term" value="F:acetoacetate-CoA ligase activity"/>
    <property type="evidence" value="ECO:0007669"/>
    <property type="project" value="TreeGrafter"/>
</dbReference>
<dbReference type="OrthoDB" id="10253869at2759"/>
<dbReference type="STRING" id="133381.A0A2T9Z7Y9"/>
<dbReference type="InterPro" id="IPR045851">
    <property type="entry name" value="AMP-bd_C_sf"/>
</dbReference>
<keyword evidence="2" id="KW-1185">Reference proteome</keyword>
<sequence>MKPGTESDLESVKQSIVKKIRANLSTRHVPAKILPVKKIPYTTNGKKIEIAVKNLITDCYNLGEQYRAEHKGADIEQVFEYVKKNIMIDKSKVVAVADFDSIADFAKIKDILF</sequence>
<dbReference type="AlphaFoldDB" id="A0A2T9Z7Y9"/>
<dbReference type="EMBL" id="MBFS01001705">
    <property type="protein sequence ID" value="PVV00704.1"/>
    <property type="molecule type" value="Genomic_DNA"/>
</dbReference>
<proteinExistence type="predicted"/>
<dbReference type="Gene3D" id="3.30.300.30">
    <property type="match status" value="1"/>
</dbReference>
<evidence type="ECO:0008006" key="3">
    <source>
        <dbReference type="Google" id="ProtNLM"/>
    </source>
</evidence>
<comment type="caution">
    <text evidence="1">The sequence shown here is derived from an EMBL/GenBank/DDBJ whole genome shotgun (WGS) entry which is preliminary data.</text>
</comment>
<name>A0A2T9Z7Y9_9FUNG</name>
<gene>
    <name evidence="1" type="ORF">BB560_004902</name>
</gene>
<accession>A0A2T9Z7Y9</accession>
<protein>
    <recommendedName>
        <fullName evidence="3">AMP-binding enzyme C-terminal domain-containing protein</fullName>
    </recommendedName>
</protein>
<organism evidence="1 2">
    <name type="scientific">Smittium megazygosporum</name>
    <dbReference type="NCBI Taxonomy" id="133381"/>
    <lineage>
        <taxon>Eukaryota</taxon>
        <taxon>Fungi</taxon>
        <taxon>Fungi incertae sedis</taxon>
        <taxon>Zoopagomycota</taxon>
        <taxon>Kickxellomycotina</taxon>
        <taxon>Harpellomycetes</taxon>
        <taxon>Harpellales</taxon>
        <taxon>Legeriomycetaceae</taxon>
        <taxon>Smittium</taxon>
    </lineage>
</organism>
<dbReference type="SUPFAM" id="SSF56801">
    <property type="entry name" value="Acetyl-CoA synthetase-like"/>
    <property type="match status" value="1"/>
</dbReference>
<reference evidence="1 2" key="1">
    <citation type="journal article" date="2018" name="MBio">
        <title>Comparative Genomics Reveals the Core Gene Toolbox for the Fungus-Insect Symbiosis.</title>
        <authorList>
            <person name="Wang Y."/>
            <person name="Stata M."/>
            <person name="Wang W."/>
            <person name="Stajich J.E."/>
            <person name="White M.M."/>
            <person name="Moncalvo J.M."/>
        </authorList>
    </citation>
    <scope>NUCLEOTIDE SEQUENCE [LARGE SCALE GENOMIC DNA]</scope>
    <source>
        <strain evidence="1 2">SC-DP-2</strain>
    </source>
</reference>